<dbReference type="Proteomes" id="UP001629432">
    <property type="component" value="Unassembled WGS sequence"/>
</dbReference>
<accession>A0ABW9DWR3</accession>
<evidence type="ECO:0000256" key="1">
    <source>
        <dbReference type="SAM" id="MobiDB-lite"/>
    </source>
</evidence>
<comment type="caution">
    <text evidence="2">The sequence shown here is derived from an EMBL/GenBank/DDBJ whole genome shotgun (WGS) entry which is preliminary data.</text>
</comment>
<evidence type="ECO:0000313" key="3">
    <source>
        <dbReference type="Proteomes" id="UP001629432"/>
    </source>
</evidence>
<keyword evidence="3" id="KW-1185">Reference proteome</keyword>
<evidence type="ECO:0000313" key="2">
    <source>
        <dbReference type="EMBL" id="MFM0639402.1"/>
    </source>
</evidence>
<organism evidence="2 3">
    <name type="scientific">Paraburkholderia metrosideri</name>
    <dbReference type="NCBI Taxonomy" id="580937"/>
    <lineage>
        <taxon>Bacteria</taxon>
        <taxon>Pseudomonadati</taxon>
        <taxon>Pseudomonadota</taxon>
        <taxon>Betaproteobacteria</taxon>
        <taxon>Burkholderiales</taxon>
        <taxon>Burkholderiaceae</taxon>
        <taxon>Paraburkholderia</taxon>
    </lineage>
</organism>
<dbReference type="EMBL" id="JAQQCF010000020">
    <property type="protein sequence ID" value="MFM0639402.1"/>
    <property type="molecule type" value="Genomic_DNA"/>
</dbReference>
<reference evidence="2 3" key="1">
    <citation type="journal article" date="2024" name="Chem. Sci.">
        <title>Discovery of megapolipeptins by genome mining of a Burkholderiales bacteria collection.</title>
        <authorList>
            <person name="Paulo B.S."/>
            <person name="Recchia M.J.J."/>
            <person name="Lee S."/>
            <person name="Fergusson C.H."/>
            <person name="Romanowski S.B."/>
            <person name="Hernandez A."/>
            <person name="Krull N."/>
            <person name="Liu D.Y."/>
            <person name="Cavanagh H."/>
            <person name="Bos A."/>
            <person name="Gray C.A."/>
            <person name="Murphy B.T."/>
            <person name="Linington R.G."/>
            <person name="Eustaquio A.S."/>
        </authorList>
    </citation>
    <scope>NUCLEOTIDE SEQUENCE [LARGE SCALE GENOMIC DNA]</scope>
    <source>
        <strain evidence="2 3">RL17-338-BIC-A</strain>
    </source>
</reference>
<feature type="region of interest" description="Disordered" evidence="1">
    <location>
        <begin position="91"/>
        <end position="110"/>
    </location>
</feature>
<name>A0ABW9DWR3_9BURK</name>
<gene>
    <name evidence="2" type="ORF">PQQ63_22190</name>
</gene>
<proteinExistence type="predicted"/>
<sequence>MRVASAKAHSLHRPFPAAADAQPLCIASTNCFHQLLPQKFRSRRQAPANPAYHLAAEVACNRMIDFERNEFSRVEILPLGIWRAHAALTEPSISSSRPPRKSARIAARNA</sequence>
<protein>
    <submittedName>
        <fullName evidence="2">Uncharacterized protein</fullName>
    </submittedName>
</protein>
<dbReference type="RefSeq" id="WP_408338194.1">
    <property type="nucleotide sequence ID" value="NZ_JAQQCF010000020.1"/>
</dbReference>